<reference evidence="2 3" key="1">
    <citation type="submission" date="2023-07" db="EMBL/GenBank/DDBJ databases">
        <authorList>
            <person name="Peeters C."/>
        </authorList>
    </citation>
    <scope>NUCLEOTIDE SEQUENCE [LARGE SCALE GENOMIC DNA]</scope>
    <source>
        <strain evidence="2 3">LMG 19083</strain>
    </source>
</reference>
<organism evidence="2 3">
    <name type="scientific">Ralstonia psammae</name>
    <dbReference type="NCBI Taxonomy" id="3058598"/>
    <lineage>
        <taxon>Bacteria</taxon>
        <taxon>Pseudomonadati</taxon>
        <taxon>Pseudomonadota</taxon>
        <taxon>Betaproteobacteria</taxon>
        <taxon>Burkholderiales</taxon>
        <taxon>Burkholderiaceae</taxon>
        <taxon>Ralstonia</taxon>
    </lineage>
</organism>
<proteinExistence type="predicted"/>
<dbReference type="RefSeq" id="WP_316667768.1">
    <property type="nucleotide sequence ID" value="NZ_CATZBU010000012.1"/>
</dbReference>
<dbReference type="PANTHER" id="PTHR33840">
    <property type="match status" value="1"/>
</dbReference>
<gene>
    <name evidence="2" type="ORF">LMG19083_03919</name>
</gene>
<protein>
    <recommendedName>
        <fullName evidence="1">T6SS Phospholipase effector Tle1-like catalytic domain-containing protein</fullName>
    </recommendedName>
</protein>
<dbReference type="PANTHER" id="PTHR33840:SF1">
    <property type="entry name" value="TLE1 PHOSPHOLIPASE DOMAIN-CONTAINING PROTEIN"/>
    <property type="match status" value="1"/>
</dbReference>
<dbReference type="InterPro" id="IPR018712">
    <property type="entry name" value="Tle1-like_cat"/>
</dbReference>
<feature type="domain" description="T6SS Phospholipase effector Tle1-like catalytic" evidence="1">
    <location>
        <begin position="252"/>
        <end position="364"/>
    </location>
</feature>
<name>A0ABN9J728_9RALS</name>
<keyword evidence="3" id="KW-1185">Reference proteome</keyword>
<comment type="caution">
    <text evidence="2">The sequence shown here is derived from an EMBL/GenBank/DDBJ whole genome shotgun (WGS) entry which is preliminary data.</text>
</comment>
<evidence type="ECO:0000313" key="3">
    <source>
        <dbReference type="Proteomes" id="UP001189813"/>
    </source>
</evidence>
<dbReference type="Proteomes" id="UP001189813">
    <property type="component" value="Unassembled WGS sequence"/>
</dbReference>
<sequence>MTTISPSLFPTDGLRVLSPREAMQRAAALACTLPKDDAPACTGQVNVSIFFDGTGNNRLEDYEGIAAADQVRAMKAGVSPALPESFSPQRRKHTNVVRLFHVHKDDRPSGFFRYYIPGVGTPFAEIGDAGGTRGSAAAAGGEARILWAFTRLLNAVYGYVLTGFLVKDDQAKTISNSLSSAFSPGWQRRTALKNWQDKLKAALSGKKPEVTQINLSVFGFSRGAAEARTFANWLFEVCEQQDGGWLFAGIPIRFHFLGILDTVASVGVADATGNGISEGHQSWADHTMEIHPAIEQCVHYVAGHEVRACFPLDSVRVRDAYPPNAKEVMYPGAHSDVGGGYPPNALGISPTPNSFMSTIPGADMYHEARQAGVPLKHIDELSKGDRADLTPAPEVIADFNNYVLASKIGDGQVEDMHARHMSLYFSYRFKYRLNYKERPWFERASEEDKACLTKTSRTVMERMSTLYGHLLPVDPSYDARAALANNDAAMKSAGMEGQYKNNVPYQQLRKVMASIDPTKLSAPIERLFDEYVHDSMAGFIGFGMNEYKVNGMGIMKFRRIFDKNG</sequence>
<dbReference type="Pfam" id="PF09994">
    <property type="entry name" value="T6SS_Tle1-like_cat"/>
    <property type="match status" value="2"/>
</dbReference>
<feature type="domain" description="T6SS Phospholipase effector Tle1-like catalytic" evidence="1">
    <location>
        <begin position="49"/>
        <end position="234"/>
    </location>
</feature>
<dbReference type="EMBL" id="CATZBU010000012">
    <property type="protein sequence ID" value="CAJ0803635.1"/>
    <property type="molecule type" value="Genomic_DNA"/>
</dbReference>
<accession>A0ABN9J728</accession>
<evidence type="ECO:0000259" key="1">
    <source>
        <dbReference type="Pfam" id="PF09994"/>
    </source>
</evidence>
<evidence type="ECO:0000313" key="2">
    <source>
        <dbReference type="EMBL" id="CAJ0803635.1"/>
    </source>
</evidence>